<accession>A0A0A0EM06</accession>
<dbReference type="STRING" id="1122185.N792_11490"/>
<evidence type="ECO:0000259" key="1">
    <source>
        <dbReference type="SMART" id="SM00867"/>
    </source>
</evidence>
<name>A0A0A0EM06_9GAMM</name>
<dbReference type="EMBL" id="AVPS01000007">
    <property type="protein sequence ID" value="KGM51354.1"/>
    <property type="molecule type" value="Genomic_DNA"/>
</dbReference>
<dbReference type="Pfam" id="PF04264">
    <property type="entry name" value="YceI"/>
    <property type="match status" value="1"/>
</dbReference>
<dbReference type="SUPFAM" id="SSF101874">
    <property type="entry name" value="YceI-like"/>
    <property type="match status" value="1"/>
</dbReference>
<comment type="caution">
    <text evidence="2">The sequence shown here is derived from an EMBL/GenBank/DDBJ whole genome shotgun (WGS) entry which is preliminary data.</text>
</comment>
<evidence type="ECO:0000313" key="3">
    <source>
        <dbReference type="Proteomes" id="UP000030017"/>
    </source>
</evidence>
<reference evidence="2 3" key="1">
    <citation type="submission" date="2013-08" db="EMBL/GenBank/DDBJ databases">
        <title>Genome sequencing of Lysobacter.</title>
        <authorList>
            <person name="Zhang S."/>
            <person name="Wang G."/>
        </authorList>
    </citation>
    <scope>NUCLEOTIDE SEQUENCE [LARGE SCALE GENOMIC DNA]</scope>
    <source>
        <strain evidence="2 3">Ko07</strain>
    </source>
</reference>
<dbReference type="Proteomes" id="UP000030017">
    <property type="component" value="Unassembled WGS sequence"/>
</dbReference>
<sequence length="170" mass="18826">MSVFDPAHTAFGFELRTRWGQRVRGRFPVYEGVVLALPDGRSQIRIRLATAAVEVEGSARYAELARGEGFFDAARYPDIEFVSEPHDAALGHDGGLLRGRLTMHGISRRETFVVAPTTCSRPGRDCDAIASGSVDRSNYGIDGLRLVLADRVRFTLRVRLQDERLPDALP</sequence>
<protein>
    <recommendedName>
        <fullName evidence="1">Lipid/polyisoprenoid-binding YceI-like domain-containing protein</fullName>
    </recommendedName>
</protein>
<dbReference type="PANTHER" id="PTHR34406:SF1">
    <property type="entry name" value="PROTEIN YCEI"/>
    <property type="match status" value="1"/>
</dbReference>
<evidence type="ECO:0000313" key="2">
    <source>
        <dbReference type="EMBL" id="KGM51354.1"/>
    </source>
</evidence>
<feature type="domain" description="Lipid/polyisoprenoid-binding YceI-like" evidence="1">
    <location>
        <begin position="1"/>
        <end position="161"/>
    </location>
</feature>
<dbReference type="eggNOG" id="COG2353">
    <property type="taxonomic scope" value="Bacteria"/>
</dbReference>
<proteinExistence type="predicted"/>
<gene>
    <name evidence="2" type="ORF">N792_11490</name>
</gene>
<organism evidence="2 3">
    <name type="scientific">Lysobacter concretionis Ko07 = DSM 16239</name>
    <dbReference type="NCBI Taxonomy" id="1122185"/>
    <lineage>
        <taxon>Bacteria</taxon>
        <taxon>Pseudomonadati</taxon>
        <taxon>Pseudomonadota</taxon>
        <taxon>Gammaproteobacteria</taxon>
        <taxon>Lysobacterales</taxon>
        <taxon>Lysobacteraceae</taxon>
        <taxon>Novilysobacter</taxon>
    </lineage>
</organism>
<dbReference type="InterPro" id="IPR036761">
    <property type="entry name" value="TTHA0802/YceI-like_sf"/>
</dbReference>
<dbReference type="AlphaFoldDB" id="A0A0A0EM06"/>
<keyword evidence="3" id="KW-1185">Reference proteome</keyword>
<dbReference type="Gene3D" id="2.40.128.110">
    <property type="entry name" value="Lipid/polyisoprenoid-binding, YceI-like"/>
    <property type="match status" value="1"/>
</dbReference>
<dbReference type="PANTHER" id="PTHR34406">
    <property type="entry name" value="PROTEIN YCEI"/>
    <property type="match status" value="1"/>
</dbReference>
<dbReference type="InterPro" id="IPR007372">
    <property type="entry name" value="Lipid/polyisoprenoid-bd_YceI"/>
</dbReference>
<dbReference type="SMART" id="SM00867">
    <property type="entry name" value="YceI"/>
    <property type="match status" value="1"/>
</dbReference>